<proteinExistence type="predicted"/>
<dbReference type="InParanoid" id="A0A3N4LBJ2"/>
<gene>
    <name evidence="1" type="ORF">L211DRAFT_690012</name>
</gene>
<dbReference type="EMBL" id="ML121609">
    <property type="protein sequence ID" value="RPB18822.1"/>
    <property type="molecule type" value="Genomic_DNA"/>
</dbReference>
<protein>
    <submittedName>
        <fullName evidence="1">Uncharacterized protein</fullName>
    </submittedName>
</protein>
<evidence type="ECO:0000313" key="1">
    <source>
        <dbReference type="EMBL" id="RPB18822.1"/>
    </source>
</evidence>
<name>A0A3N4LBJ2_9PEZI</name>
<dbReference type="OrthoDB" id="6079484at2759"/>
<dbReference type="Proteomes" id="UP000267821">
    <property type="component" value="Unassembled WGS sequence"/>
</dbReference>
<sequence>MSGSGYYRFRCKNFYTHNCENWVWVNNSPCAECVMEGKESTEETYEEHSPSGPRNALSFDSATQVSPRMIEQGSIFIVSLPLLVTEFGKLALGNLQR</sequence>
<keyword evidence="2" id="KW-1185">Reference proteome</keyword>
<evidence type="ECO:0000313" key="2">
    <source>
        <dbReference type="Proteomes" id="UP000267821"/>
    </source>
</evidence>
<accession>A0A3N4LBJ2</accession>
<organism evidence="1 2">
    <name type="scientific">Terfezia boudieri ATCC MYA-4762</name>
    <dbReference type="NCBI Taxonomy" id="1051890"/>
    <lineage>
        <taxon>Eukaryota</taxon>
        <taxon>Fungi</taxon>
        <taxon>Dikarya</taxon>
        <taxon>Ascomycota</taxon>
        <taxon>Pezizomycotina</taxon>
        <taxon>Pezizomycetes</taxon>
        <taxon>Pezizales</taxon>
        <taxon>Pezizaceae</taxon>
        <taxon>Terfezia</taxon>
    </lineage>
</organism>
<reference evidence="1 2" key="1">
    <citation type="journal article" date="2018" name="Nat. Ecol. Evol.">
        <title>Pezizomycetes genomes reveal the molecular basis of ectomycorrhizal truffle lifestyle.</title>
        <authorList>
            <person name="Murat C."/>
            <person name="Payen T."/>
            <person name="Noel B."/>
            <person name="Kuo A."/>
            <person name="Morin E."/>
            <person name="Chen J."/>
            <person name="Kohler A."/>
            <person name="Krizsan K."/>
            <person name="Balestrini R."/>
            <person name="Da Silva C."/>
            <person name="Montanini B."/>
            <person name="Hainaut M."/>
            <person name="Levati E."/>
            <person name="Barry K.W."/>
            <person name="Belfiori B."/>
            <person name="Cichocki N."/>
            <person name="Clum A."/>
            <person name="Dockter R.B."/>
            <person name="Fauchery L."/>
            <person name="Guy J."/>
            <person name="Iotti M."/>
            <person name="Le Tacon F."/>
            <person name="Lindquist E.A."/>
            <person name="Lipzen A."/>
            <person name="Malagnac F."/>
            <person name="Mello A."/>
            <person name="Molinier V."/>
            <person name="Miyauchi S."/>
            <person name="Poulain J."/>
            <person name="Riccioni C."/>
            <person name="Rubini A."/>
            <person name="Sitrit Y."/>
            <person name="Splivallo R."/>
            <person name="Traeger S."/>
            <person name="Wang M."/>
            <person name="Zifcakova L."/>
            <person name="Wipf D."/>
            <person name="Zambonelli A."/>
            <person name="Paolocci F."/>
            <person name="Nowrousian M."/>
            <person name="Ottonello S."/>
            <person name="Baldrian P."/>
            <person name="Spatafora J.W."/>
            <person name="Henrissat B."/>
            <person name="Nagy L.G."/>
            <person name="Aury J.M."/>
            <person name="Wincker P."/>
            <person name="Grigoriev I.V."/>
            <person name="Bonfante P."/>
            <person name="Martin F.M."/>
        </authorList>
    </citation>
    <scope>NUCLEOTIDE SEQUENCE [LARGE SCALE GENOMIC DNA]</scope>
    <source>
        <strain evidence="1 2">ATCC MYA-4762</strain>
    </source>
</reference>
<dbReference type="AlphaFoldDB" id="A0A3N4LBJ2"/>